<dbReference type="EMBL" id="JBHSJG010000023">
    <property type="protein sequence ID" value="MFC4987372.1"/>
    <property type="molecule type" value="Genomic_DNA"/>
</dbReference>
<dbReference type="Pfam" id="PF13592">
    <property type="entry name" value="HTH_33"/>
    <property type="match status" value="1"/>
</dbReference>
<dbReference type="SUPFAM" id="SSF46689">
    <property type="entry name" value="Homeodomain-like"/>
    <property type="match status" value="1"/>
</dbReference>
<proteinExistence type="predicted"/>
<organism evidence="2 3">
    <name type="scientific">Saliphagus infecundisoli</name>
    <dbReference type="NCBI Taxonomy" id="1849069"/>
    <lineage>
        <taxon>Archaea</taxon>
        <taxon>Methanobacteriati</taxon>
        <taxon>Methanobacteriota</taxon>
        <taxon>Stenosarchaea group</taxon>
        <taxon>Halobacteria</taxon>
        <taxon>Halobacteriales</taxon>
        <taxon>Natrialbaceae</taxon>
        <taxon>Saliphagus</taxon>
    </lineage>
</organism>
<dbReference type="RefSeq" id="WP_380682772.1">
    <property type="nucleotide sequence ID" value="NZ_JBHSJG010000023.1"/>
</dbReference>
<dbReference type="InterPro" id="IPR047655">
    <property type="entry name" value="Transpos_IS630-like"/>
</dbReference>
<evidence type="ECO:0000313" key="2">
    <source>
        <dbReference type="EMBL" id="MFC4987372.1"/>
    </source>
</evidence>
<reference evidence="2 3" key="1">
    <citation type="journal article" date="2019" name="Int. J. Syst. Evol. Microbiol.">
        <title>The Global Catalogue of Microorganisms (GCM) 10K type strain sequencing project: providing services to taxonomists for standard genome sequencing and annotation.</title>
        <authorList>
            <consortium name="The Broad Institute Genomics Platform"/>
            <consortium name="The Broad Institute Genome Sequencing Center for Infectious Disease"/>
            <person name="Wu L."/>
            <person name="Ma J."/>
        </authorList>
    </citation>
    <scope>NUCLEOTIDE SEQUENCE [LARGE SCALE GENOMIC DNA]</scope>
    <source>
        <strain evidence="2 3">CGMCC 1.15824</strain>
    </source>
</reference>
<evidence type="ECO:0000259" key="1">
    <source>
        <dbReference type="Pfam" id="PF13592"/>
    </source>
</evidence>
<accession>A0ABD5QCH0</accession>
<dbReference type="InterPro" id="IPR009057">
    <property type="entry name" value="Homeodomain-like_sf"/>
</dbReference>
<dbReference type="NCBIfam" id="NF033545">
    <property type="entry name" value="transpos_IS630"/>
    <property type="match status" value="1"/>
</dbReference>
<gene>
    <name evidence="2" type="ORF">ACFPFO_06270</name>
</gene>
<dbReference type="Pfam" id="PF13384">
    <property type="entry name" value="HTH_23"/>
    <property type="match status" value="1"/>
</dbReference>
<evidence type="ECO:0000313" key="3">
    <source>
        <dbReference type="Proteomes" id="UP001595925"/>
    </source>
</evidence>
<feature type="domain" description="Winged helix-turn helix" evidence="1">
    <location>
        <begin position="93"/>
        <end position="150"/>
    </location>
</feature>
<name>A0ABD5QCH0_9EURY</name>
<comment type="caution">
    <text evidence="2">The sequence shown here is derived from an EMBL/GenBank/DDBJ whole genome shotgun (WGS) entry which is preliminary data.</text>
</comment>
<dbReference type="InterPro" id="IPR025959">
    <property type="entry name" value="Winged_HTH_dom"/>
</dbReference>
<dbReference type="AlphaFoldDB" id="A0ABD5QCH0"/>
<protein>
    <submittedName>
        <fullName evidence="2">IS630 family transposase</fullName>
    </submittedName>
</protein>
<dbReference type="Proteomes" id="UP001595925">
    <property type="component" value="Unassembled WGS sequence"/>
</dbReference>
<sequence>MTRPVGTKEELEARRRRAVAMLELGHSPYEIAEVEEVTPWSVYRWKKMYEDEGKDGLSSKPHPGPTTTLPKECFPELADLLQQGPQAHGFKTDRWTLDRIRVVIDQEFGVSVSTATVWRYMKRLNWSCQKPQRRARERDEAAVEEWLNETVPEIEKKLG</sequence>
<keyword evidence="3" id="KW-1185">Reference proteome</keyword>